<keyword evidence="3" id="KW-1185">Reference proteome</keyword>
<gene>
    <name evidence="2" type="ORF">AMECASPLE_003158</name>
</gene>
<protein>
    <submittedName>
        <fullName evidence="2">Uncharacterized protein</fullName>
    </submittedName>
</protein>
<name>A0ABV0ZJJ7_9TELE</name>
<feature type="region of interest" description="Disordered" evidence="1">
    <location>
        <begin position="45"/>
        <end position="74"/>
    </location>
</feature>
<comment type="caution">
    <text evidence="2">The sequence shown here is derived from an EMBL/GenBank/DDBJ whole genome shotgun (WGS) entry which is preliminary data.</text>
</comment>
<proteinExistence type="predicted"/>
<evidence type="ECO:0000313" key="3">
    <source>
        <dbReference type="Proteomes" id="UP001469553"/>
    </source>
</evidence>
<accession>A0ABV0ZJJ7</accession>
<dbReference type="Proteomes" id="UP001469553">
    <property type="component" value="Unassembled WGS sequence"/>
</dbReference>
<evidence type="ECO:0000313" key="2">
    <source>
        <dbReference type="EMBL" id="MEQ2305942.1"/>
    </source>
</evidence>
<sequence>MRHSGSCSALPTIAHFSGSTDWLPVATPAHLSRWMDGFDWFPAARQAPQRAPPPHPAHLASTLGSASPASTSGT</sequence>
<reference evidence="2 3" key="1">
    <citation type="submission" date="2021-06" db="EMBL/GenBank/DDBJ databases">
        <authorList>
            <person name="Palmer J.M."/>
        </authorList>
    </citation>
    <scope>NUCLEOTIDE SEQUENCE [LARGE SCALE GENOMIC DNA]</scope>
    <source>
        <strain evidence="2 3">AS_MEX2019</strain>
        <tissue evidence="2">Muscle</tissue>
    </source>
</reference>
<evidence type="ECO:0000256" key="1">
    <source>
        <dbReference type="SAM" id="MobiDB-lite"/>
    </source>
</evidence>
<organism evidence="2 3">
    <name type="scientific">Ameca splendens</name>
    <dbReference type="NCBI Taxonomy" id="208324"/>
    <lineage>
        <taxon>Eukaryota</taxon>
        <taxon>Metazoa</taxon>
        <taxon>Chordata</taxon>
        <taxon>Craniata</taxon>
        <taxon>Vertebrata</taxon>
        <taxon>Euteleostomi</taxon>
        <taxon>Actinopterygii</taxon>
        <taxon>Neopterygii</taxon>
        <taxon>Teleostei</taxon>
        <taxon>Neoteleostei</taxon>
        <taxon>Acanthomorphata</taxon>
        <taxon>Ovalentaria</taxon>
        <taxon>Atherinomorphae</taxon>
        <taxon>Cyprinodontiformes</taxon>
        <taxon>Goodeidae</taxon>
        <taxon>Ameca</taxon>
    </lineage>
</organism>
<dbReference type="EMBL" id="JAHRIP010065954">
    <property type="protein sequence ID" value="MEQ2305942.1"/>
    <property type="molecule type" value="Genomic_DNA"/>
</dbReference>
<feature type="compositionally biased region" description="Polar residues" evidence="1">
    <location>
        <begin position="62"/>
        <end position="74"/>
    </location>
</feature>